<dbReference type="Proteomes" id="UP000271098">
    <property type="component" value="Unassembled WGS sequence"/>
</dbReference>
<evidence type="ECO:0000313" key="1">
    <source>
        <dbReference type="EMBL" id="VDN27962.1"/>
    </source>
</evidence>
<proteinExistence type="predicted"/>
<evidence type="ECO:0000313" key="2">
    <source>
        <dbReference type="Proteomes" id="UP000271098"/>
    </source>
</evidence>
<dbReference type="EMBL" id="UYRT01083803">
    <property type="protein sequence ID" value="VDN27962.1"/>
    <property type="molecule type" value="Genomic_DNA"/>
</dbReference>
<dbReference type="WBParaSite" id="GPUH_0001649601-mRNA-1">
    <property type="protein sequence ID" value="GPUH_0001649601-mRNA-1"/>
    <property type="gene ID" value="GPUH_0001649601"/>
</dbReference>
<name>A0A183E683_9BILA</name>
<keyword evidence="2" id="KW-1185">Reference proteome</keyword>
<accession>A0A183E683</accession>
<organism evidence="3">
    <name type="scientific">Gongylonema pulchrum</name>
    <dbReference type="NCBI Taxonomy" id="637853"/>
    <lineage>
        <taxon>Eukaryota</taxon>
        <taxon>Metazoa</taxon>
        <taxon>Ecdysozoa</taxon>
        <taxon>Nematoda</taxon>
        <taxon>Chromadorea</taxon>
        <taxon>Rhabditida</taxon>
        <taxon>Spirurina</taxon>
        <taxon>Spiruromorpha</taxon>
        <taxon>Spiruroidea</taxon>
        <taxon>Gongylonematidae</taxon>
        <taxon>Gongylonema</taxon>
    </lineage>
</organism>
<reference evidence="1 2" key="2">
    <citation type="submission" date="2018-11" db="EMBL/GenBank/DDBJ databases">
        <authorList>
            <consortium name="Pathogen Informatics"/>
        </authorList>
    </citation>
    <scope>NUCLEOTIDE SEQUENCE [LARGE SCALE GENOMIC DNA]</scope>
</reference>
<reference evidence="3" key="1">
    <citation type="submission" date="2016-06" db="UniProtKB">
        <authorList>
            <consortium name="WormBaseParasite"/>
        </authorList>
    </citation>
    <scope>IDENTIFICATION</scope>
</reference>
<gene>
    <name evidence="1" type="ORF">GPUH_LOCUS16474</name>
</gene>
<sequence>MPATHNKKIHSRTNVKPTDQHVAVAIECVARRYVGCGNAMAGEQQHLDLLNGLWRISVFAGCEDLRYADWAPSIVQWLGIHRVTIESGLGPLSELRPFTNPSDRRYGATVESAGQWAHL</sequence>
<evidence type="ECO:0000313" key="3">
    <source>
        <dbReference type="WBParaSite" id="GPUH_0001649601-mRNA-1"/>
    </source>
</evidence>
<dbReference type="AlphaFoldDB" id="A0A183E683"/>
<protein>
    <submittedName>
        <fullName evidence="3">Transposase</fullName>
    </submittedName>
</protein>